<feature type="domain" description="UBC core" evidence="2">
    <location>
        <begin position="1"/>
        <end position="153"/>
    </location>
</feature>
<dbReference type="AlphaFoldDB" id="A0AAQ3R7T3"/>
<proteinExistence type="predicted"/>
<dbReference type="SMART" id="SM00212">
    <property type="entry name" value="UBCc"/>
    <property type="match status" value="1"/>
</dbReference>
<name>A0AAQ3R7T3_9PEZI</name>
<protein>
    <recommendedName>
        <fullName evidence="2">UBC core domain-containing protein</fullName>
    </recommendedName>
</protein>
<dbReference type="PANTHER" id="PTHR24067">
    <property type="entry name" value="UBIQUITIN-CONJUGATING ENZYME E2"/>
    <property type="match status" value="1"/>
</dbReference>
<evidence type="ECO:0000256" key="1">
    <source>
        <dbReference type="ARBA" id="ARBA00022786"/>
    </source>
</evidence>
<dbReference type="EMBL" id="CP138584">
    <property type="protein sequence ID" value="WPH00989.1"/>
    <property type="molecule type" value="Genomic_DNA"/>
</dbReference>
<dbReference type="Pfam" id="PF00179">
    <property type="entry name" value="UQ_con"/>
    <property type="match status" value="1"/>
</dbReference>
<dbReference type="InterPro" id="IPR000608">
    <property type="entry name" value="UBC"/>
</dbReference>
<dbReference type="InterPro" id="IPR050113">
    <property type="entry name" value="Ub_conjugating_enzyme"/>
</dbReference>
<dbReference type="SUPFAM" id="SSF54495">
    <property type="entry name" value="UBC-like"/>
    <property type="match status" value="1"/>
</dbReference>
<keyword evidence="1" id="KW-0833">Ubl conjugation pathway</keyword>
<keyword evidence="4" id="KW-1185">Reference proteome</keyword>
<dbReference type="CDD" id="cd23812">
    <property type="entry name" value="UBCc_ScPEX4-like"/>
    <property type="match status" value="1"/>
</dbReference>
<evidence type="ECO:0000259" key="2">
    <source>
        <dbReference type="PROSITE" id="PS50127"/>
    </source>
</evidence>
<dbReference type="PROSITE" id="PS50127">
    <property type="entry name" value="UBC_2"/>
    <property type="match status" value="1"/>
</dbReference>
<evidence type="ECO:0000313" key="3">
    <source>
        <dbReference type="EMBL" id="WPH00989.1"/>
    </source>
</evidence>
<dbReference type="Gene3D" id="3.10.110.10">
    <property type="entry name" value="Ubiquitin Conjugating Enzyme"/>
    <property type="match status" value="1"/>
</dbReference>
<dbReference type="InterPro" id="IPR016135">
    <property type="entry name" value="UBQ-conjugating_enzyme/RWD"/>
</dbReference>
<evidence type="ECO:0000313" key="4">
    <source>
        <dbReference type="Proteomes" id="UP001303373"/>
    </source>
</evidence>
<accession>A0AAQ3R7T3</accession>
<sequence length="155" mass="17005">MATKRLLKELEAYNRGPSPHVLRLEPVNDDNLLSLSADLRGPDGTAYQDGIFTLALQIPESYPSTAPKITFTTPCAHPNISFRTGEICLDLLTSKAWTPAYGVVTALEAVQQLMATPGEPDSPLNVDLAKLYRDGDIVGAEGLVRFYTRLYAVRR</sequence>
<gene>
    <name evidence="3" type="ORF">R9X50_00382300</name>
</gene>
<dbReference type="Proteomes" id="UP001303373">
    <property type="component" value="Chromosome 5"/>
</dbReference>
<organism evidence="3 4">
    <name type="scientific">Acrodontium crateriforme</name>
    <dbReference type="NCBI Taxonomy" id="150365"/>
    <lineage>
        <taxon>Eukaryota</taxon>
        <taxon>Fungi</taxon>
        <taxon>Dikarya</taxon>
        <taxon>Ascomycota</taxon>
        <taxon>Pezizomycotina</taxon>
        <taxon>Dothideomycetes</taxon>
        <taxon>Dothideomycetidae</taxon>
        <taxon>Mycosphaerellales</taxon>
        <taxon>Teratosphaeriaceae</taxon>
        <taxon>Acrodontium</taxon>
    </lineage>
</organism>
<reference evidence="3 4" key="1">
    <citation type="submission" date="2023-11" db="EMBL/GenBank/DDBJ databases">
        <title>An acidophilic fungus is an integral part of prey digestion in a carnivorous sundew plant.</title>
        <authorList>
            <person name="Tsai I.J."/>
        </authorList>
    </citation>
    <scope>NUCLEOTIDE SEQUENCE [LARGE SCALE GENOMIC DNA]</scope>
    <source>
        <strain evidence="3">169a</strain>
    </source>
</reference>